<sequence>MNEMIECYTYHSHYLRILNAAGLVKVEQKGTERAVIYICLIMQSNCLSISFTLHISRSNRSIGLCVYSYIKDSTHEYIHIREEHFIHNLSLKSC</sequence>
<evidence type="ECO:0000313" key="1">
    <source>
        <dbReference type="EMBL" id="MBA2871120.1"/>
    </source>
</evidence>
<dbReference type="Proteomes" id="UP000580891">
    <property type="component" value="Unassembled WGS sequence"/>
</dbReference>
<dbReference type="EMBL" id="JACDUU010000002">
    <property type="protein sequence ID" value="MBA2871120.1"/>
    <property type="molecule type" value="Genomic_DNA"/>
</dbReference>
<reference evidence="1 2" key="1">
    <citation type="submission" date="2020-07" db="EMBL/GenBank/DDBJ databases">
        <title>Genomic Encyclopedia of Type Strains, Phase IV (KMG-IV): sequencing the most valuable type-strain genomes for metagenomic binning, comparative biology and taxonomic classification.</title>
        <authorList>
            <person name="Goeker M."/>
        </authorList>
    </citation>
    <scope>NUCLEOTIDE SEQUENCE [LARGE SCALE GENOMIC DNA]</scope>
    <source>
        <strain evidence="1 2">DSM 25220</strain>
    </source>
</reference>
<evidence type="ECO:0000313" key="2">
    <source>
        <dbReference type="Proteomes" id="UP000580891"/>
    </source>
</evidence>
<comment type="caution">
    <text evidence="1">The sequence shown here is derived from an EMBL/GenBank/DDBJ whole genome shotgun (WGS) entry which is preliminary data.</text>
</comment>
<protein>
    <submittedName>
        <fullName evidence="1">Uncharacterized protein</fullName>
    </submittedName>
</protein>
<proteinExistence type="predicted"/>
<keyword evidence="2" id="KW-1185">Reference proteome</keyword>
<dbReference type="AlphaFoldDB" id="A0A7W0BV38"/>
<name>A0A7W0BV38_9BACL</name>
<gene>
    <name evidence="1" type="ORF">HNQ85_001390</name>
</gene>
<organism evidence="1 2">
    <name type="scientific">[Anoxybacillus] calidus</name>
    <dbReference type="NCBI Taxonomy" id="575178"/>
    <lineage>
        <taxon>Bacteria</taxon>
        <taxon>Bacillati</taxon>
        <taxon>Bacillota</taxon>
        <taxon>Bacilli</taxon>
        <taxon>Bacillales</taxon>
        <taxon>Anoxybacillaceae</taxon>
        <taxon>Paranoxybacillus</taxon>
    </lineage>
</organism>
<accession>A0A7W0BV38</accession>